<reference evidence="1 2" key="1">
    <citation type="submission" date="2020-07" db="EMBL/GenBank/DDBJ databases">
        <title>MOT database genomes.</title>
        <authorList>
            <person name="Joseph S."/>
            <person name="Aduse-Opoku J."/>
            <person name="Hashim A."/>
            <person name="Wade W."/>
            <person name="Curtis M."/>
        </authorList>
    </citation>
    <scope>NUCLEOTIDE SEQUENCE [LARGE SCALE GENOMIC DNA]</scope>
    <source>
        <strain evidence="1 2">CIP 106318</strain>
    </source>
</reference>
<keyword evidence="2" id="KW-1185">Reference proteome</keyword>
<proteinExistence type="predicted"/>
<dbReference type="Proteomes" id="UP000531840">
    <property type="component" value="Unassembled WGS sequence"/>
</dbReference>
<dbReference type="RefSeq" id="WP_179940150.1">
    <property type="nucleotide sequence ID" value="NZ_JACBYF010000002.1"/>
</dbReference>
<organism evidence="1 2">
    <name type="scientific">Gemelliphila palaticanis</name>
    <dbReference type="NCBI Taxonomy" id="81950"/>
    <lineage>
        <taxon>Bacteria</taxon>
        <taxon>Bacillati</taxon>
        <taxon>Bacillota</taxon>
        <taxon>Bacilli</taxon>
        <taxon>Bacillales</taxon>
        <taxon>Gemellaceae</taxon>
        <taxon>Gemelliphila</taxon>
    </lineage>
</organism>
<evidence type="ECO:0000313" key="2">
    <source>
        <dbReference type="Proteomes" id="UP000531840"/>
    </source>
</evidence>
<gene>
    <name evidence="1" type="ORF">HZY85_01525</name>
</gene>
<comment type="caution">
    <text evidence="1">The sequence shown here is derived from an EMBL/GenBank/DDBJ whole genome shotgun (WGS) entry which is preliminary data.</text>
</comment>
<accession>A0ABX2SYI3</accession>
<evidence type="ECO:0000313" key="1">
    <source>
        <dbReference type="EMBL" id="NYS46876.1"/>
    </source>
</evidence>
<sequence length="121" mass="14292">MAIIKEILIDDKKIKFKASASIPRLYRNKFRRDIYKDLILLDKASKNKKEISIDNLELFENIAYIMAYHADNKIPSNVDEWLEEFSTFSVYKILPELIKLWGLNINTMSIPKKKQKKQSVK</sequence>
<protein>
    <submittedName>
        <fullName evidence="1">Uncharacterized protein</fullName>
    </submittedName>
</protein>
<dbReference type="EMBL" id="JACBYF010000002">
    <property type="protein sequence ID" value="NYS46876.1"/>
    <property type="molecule type" value="Genomic_DNA"/>
</dbReference>
<name>A0ABX2SYI3_9BACL</name>